<dbReference type="AlphaFoldDB" id="A0A7J4IW83"/>
<evidence type="ECO:0000256" key="2">
    <source>
        <dbReference type="ARBA" id="ARBA00022801"/>
    </source>
</evidence>
<comment type="similarity">
    <text evidence="1">Belongs to the HAM1 NTPase family.</text>
</comment>
<dbReference type="GO" id="GO:0009143">
    <property type="term" value="P:nucleoside triphosphate catabolic process"/>
    <property type="evidence" value="ECO:0007669"/>
    <property type="project" value="InterPro"/>
</dbReference>
<keyword evidence="2" id="KW-0378">Hydrolase</keyword>
<feature type="compositionally biased region" description="Basic residues" evidence="3">
    <location>
        <begin position="203"/>
        <end position="215"/>
    </location>
</feature>
<dbReference type="SUPFAM" id="SSF52972">
    <property type="entry name" value="ITPase-like"/>
    <property type="match status" value="1"/>
</dbReference>
<proteinExistence type="inferred from homology"/>
<evidence type="ECO:0000256" key="3">
    <source>
        <dbReference type="SAM" id="MobiDB-lite"/>
    </source>
</evidence>
<dbReference type="GO" id="GO:0047429">
    <property type="term" value="F:nucleoside triphosphate diphosphatase activity"/>
    <property type="evidence" value="ECO:0007669"/>
    <property type="project" value="InterPro"/>
</dbReference>
<accession>A0A7J4IW83</accession>
<organism evidence="4 5">
    <name type="scientific">Candidatus Iainarchaeum sp</name>
    <dbReference type="NCBI Taxonomy" id="3101447"/>
    <lineage>
        <taxon>Archaea</taxon>
        <taxon>Candidatus Iainarchaeota</taxon>
        <taxon>Candidatus Iainarchaeia</taxon>
        <taxon>Candidatus Iainarchaeales</taxon>
        <taxon>Candidatus Iainarchaeaceae</taxon>
        <taxon>Candidatus Iainarchaeum</taxon>
    </lineage>
</organism>
<dbReference type="EMBL" id="DUFG01000008">
    <property type="protein sequence ID" value="HIH07987.1"/>
    <property type="molecule type" value="Genomic_DNA"/>
</dbReference>
<reference evidence="5" key="1">
    <citation type="journal article" date="2020" name="bioRxiv">
        <title>A rank-normalized archaeal taxonomy based on genome phylogeny resolves widespread incomplete and uneven classifications.</title>
        <authorList>
            <person name="Rinke C."/>
            <person name="Chuvochina M."/>
            <person name="Mussig A.J."/>
            <person name="Chaumeil P.-A."/>
            <person name="Waite D.W."/>
            <person name="Whitman W.B."/>
            <person name="Parks D.H."/>
            <person name="Hugenholtz P."/>
        </authorList>
    </citation>
    <scope>NUCLEOTIDE SEQUENCE [LARGE SCALE GENOMIC DNA]</scope>
</reference>
<sequence length="215" mass="24629">MQKVYFATTNKGRFNQVKRALSEQGIEVVQANFAIAEPAIQDIREIARQKVVAAYKKLKKPCIAQDSGFFIEALGGYPGSLVHRELKKIGIQGILAKVKGKSRKCEFRHVLVYYDGSSPKPIFFESRSEGELATEPRGNIEGLKKRFVTSELWLVFKPKGLNKTLAELTLEEYLKWRTTRDRSHSSKFAKFFLRRQTAQKAPPARKRPPFKARRK</sequence>
<comment type="caution">
    <text evidence="4">The sequence shown here is derived from an EMBL/GenBank/DDBJ whole genome shotgun (WGS) entry which is preliminary data.</text>
</comment>
<name>A0A7J4IW83_9ARCH</name>
<dbReference type="Pfam" id="PF01725">
    <property type="entry name" value="Ham1p_like"/>
    <property type="match status" value="1"/>
</dbReference>
<evidence type="ECO:0000256" key="1">
    <source>
        <dbReference type="ARBA" id="ARBA00008023"/>
    </source>
</evidence>
<feature type="region of interest" description="Disordered" evidence="3">
    <location>
        <begin position="193"/>
        <end position="215"/>
    </location>
</feature>
<dbReference type="GO" id="GO:0005737">
    <property type="term" value="C:cytoplasm"/>
    <property type="evidence" value="ECO:0007669"/>
    <property type="project" value="TreeGrafter"/>
</dbReference>
<gene>
    <name evidence="4" type="ORF">HA237_01305</name>
</gene>
<protein>
    <submittedName>
        <fullName evidence="4">Non-canonical purine NTP pyrophosphatase</fullName>
    </submittedName>
</protein>
<dbReference type="InterPro" id="IPR002637">
    <property type="entry name" value="RdgB/HAM1"/>
</dbReference>
<dbReference type="Gene3D" id="3.90.950.10">
    <property type="match status" value="1"/>
</dbReference>
<dbReference type="PANTHER" id="PTHR11067:SF9">
    <property type="entry name" value="INOSINE TRIPHOSPHATE PYROPHOSPHATASE"/>
    <property type="match status" value="1"/>
</dbReference>
<evidence type="ECO:0000313" key="4">
    <source>
        <dbReference type="EMBL" id="HIH07987.1"/>
    </source>
</evidence>
<evidence type="ECO:0000313" key="5">
    <source>
        <dbReference type="Proteomes" id="UP000577419"/>
    </source>
</evidence>
<dbReference type="InterPro" id="IPR029001">
    <property type="entry name" value="ITPase-like_fam"/>
</dbReference>
<dbReference type="PANTHER" id="PTHR11067">
    <property type="entry name" value="INOSINE TRIPHOSPHATE PYROPHOSPHATASE/HAM1 PROTEIN"/>
    <property type="match status" value="1"/>
</dbReference>
<dbReference type="Proteomes" id="UP000577419">
    <property type="component" value="Unassembled WGS sequence"/>
</dbReference>